<evidence type="ECO:0000256" key="1">
    <source>
        <dbReference type="ARBA" id="ARBA00004370"/>
    </source>
</evidence>
<evidence type="ECO:0000313" key="7">
    <source>
        <dbReference type="EMBL" id="AMD22990.1"/>
    </source>
</evidence>
<proteinExistence type="inferred from homology"/>
<keyword evidence="4 6" id="KW-1133">Transmembrane helix</keyword>
<dbReference type="PANTHER" id="PTHR12668">
    <property type="entry name" value="TRANSMEMBRANE PROTEIN 14, 15"/>
    <property type="match status" value="1"/>
</dbReference>
<keyword evidence="8" id="KW-1185">Reference proteome</keyword>
<evidence type="ECO:0000313" key="8">
    <source>
        <dbReference type="Proteomes" id="UP000243052"/>
    </source>
</evidence>
<dbReference type="PANTHER" id="PTHR12668:SF53">
    <property type="entry name" value="TMEM14 PROTEIN HOMOLOG YJR085C"/>
    <property type="match status" value="1"/>
</dbReference>
<evidence type="ECO:0000256" key="6">
    <source>
        <dbReference type="SAM" id="Phobius"/>
    </source>
</evidence>
<dbReference type="Pfam" id="PF03647">
    <property type="entry name" value="Tmemb_14"/>
    <property type="match status" value="1"/>
</dbReference>
<organism evidence="7 8">
    <name type="scientific">Eremothecium sinecaudum</name>
    <dbReference type="NCBI Taxonomy" id="45286"/>
    <lineage>
        <taxon>Eukaryota</taxon>
        <taxon>Fungi</taxon>
        <taxon>Dikarya</taxon>
        <taxon>Ascomycota</taxon>
        <taxon>Saccharomycotina</taxon>
        <taxon>Saccharomycetes</taxon>
        <taxon>Saccharomycetales</taxon>
        <taxon>Saccharomycetaceae</taxon>
        <taxon>Eremothecium</taxon>
    </lineage>
</organism>
<protein>
    <submittedName>
        <fullName evidence="7">HHR221Cp</fullName>
    </submittedName>
</protein>
<gene>
    <name evidence="7" type="ORF">AW171_hschr85062</name>
</gene>
<sequence length="105" mass="10878">MEPAWILATLTAAGGTFGYARKRSIPSLAAGLIIGGTFAYSGYIAKENDAKSSAIALSASAVMLTAGLLRGIPSRFAKPVPIVLSVLGAVGVAYYGFRVSRHDFI</sequence>
<comment type="subcellular location">
    <subcellularLocation>
        <location evidence="1">Membrane</location>
    </subcellularLocation>
</comment>
<feature type="transmembrane region" description="Helical" evidence="6">
    <location>
        <begin position="54"/>
        <end position="73"/>
    </location>
</feature>
<comment type="similarity">
    <text evidence="2">Belongs to the TMEM14 family.</text>
</comment>
<feature type="transmembrane region" description="Helical" evidence="6">
    <location>
        <begin position="79"/>
        <end position="97"/>
    </location>
</feature>
<evidence type="ECO:0000256" key="2">
    <source>
        <dbReference type="ARBA" id="ARBA00007590"/>
    </source>
</evidence>
<dbReference type="InterPro" id="IPR005349">
    <property type="entry name" value="TMEM14"/>
</dbReference>
<dbReference type="AlphaFoldDB" id="A0A0X8HWY2"/>
<evidence type="ECO:0000256" key="3">
    <source>
        <dbReference type="ARBA" id="ARBA00022692"/>
    </source>
</evidence>
<keyword evidence="3 6" id="KW-0812">Transmembrane</keyword>
<reference evidence="7 8" key="1">
    <citation type="submission" date="2016-01" db="EMBL/GenBank/DDBJ databases">
        <title>Genome sequence of the yeast Holleya sinecauda.</title>
        <authorList>
            <person name="Dietrich F.S."/>
        </authorList>
    </citation>
    <scope>NUCLEOTIDE SEQUENCE [LARGE SCALE GENOMIC DNA]</scope>
    <source>
        <strain evidence="7 8">ATCC 58844</strain>
    </source>
</reference>
<dbReference type="GeneID" id="28726368"/>
<dbReference type="RefSeq" id="XP_017989986.1">
    <property type="nucleotide sequence ID" value="XM_018134497.1"/>
</dbReference>
<keyword evidence="5 6" id="KW-0472">Membrane</keyword>
<dbReference type="GO" id="GO:0016020">
    <property type="term" value="C:membrane"/>
    <property type="evidence" value="ECO:0007669"/>
    <property type="project" value="UniProtKB-SubCell"/>
</dbReference>
<dbReference type="EMBL" id="CP014248">
    <property type="protein sequence ID" value="AMD22990.1"/>
    <property type="molecule type" value="Genomic_DNA"/>
</dbReference>
<dbReference type="OrthoDB" id="5620at2759"/>
<accession>A0A0X8HWY2</accession>
<dbReference type="Proteomes" id="UP000243052">
    <property type="component" value="Chromosome viii"/>
</dbReference>
<feature type="transmembrane region" description="Helical" evidence="6">
    <location>
        <begin position="28"/>
        <end position="45"/>
    </location>
</feature>
<evidence type="ECO:0000256" key="4">
    <source>
        <dbReference type="ARBA" id="ARBA00022989"/>
    </source>
</evidence>
<dbReference type="STRING" id="45286.A0A0X8HWY2"/>
<dbReference type="InterPro" id="IPR044890">
    <property type="entry name" value="TMEM14_sf"/>
</dbReference>
<name>A0A0X8HWY2_9SACH</name>
<dbReference type="Gene3D" id="1.10.10.1740">
    <property type="entry name" value="Transmembrane protein 14-like"/>
    <property type="match status" value="1"/>
</dbReference>
<evidence type="ECO:0000256" key="5">
    <source>
        <dbReference type="ARBA" id="ARBA00023136"/>
    </source>
</evidence>